<dbReference type="Proteomes" id="UP000007800">
    <property type="component" value="Unassembled WGS sequence"/>
</dbReference>
<evidence type="ECO:0000313" key="3">
    <source>
        <dbReference type="Proteomes" id="UP000007800"/>
    </source>
</evidence>
<gene>
    <name evidence="2" type="ORF">Pmar_PMAR005187</name>
</gene>
<sequence>MGQQRGKTTSFEDWLKIQREVEAREAEERAATEAAAALEAAAAEPDLAPQRPRYYCAKRSTVFKESRSVEGSVDFTTRPSVVKLLRTRLWQPHQVDQWSIEKREESRESSESSSSESSTQSVRVAPRPRMPRRAAGLM</sequence>
<organism evidence="3">
    <name type="scientific">Perkinsus marinus (strain ATCC 50983 / TXsc)</name>
    <dbReference type="NCBI Taxonomy" id="423536"/>
    <lineage>
        <taxon>Eukaryota</taxon>
        <taxon>Sar</taxon>
        <taxon>Alveolata</taxon>
        <taxon>Perkinsozoa</taxon>
        <taxon>Perkinsea</taxon>
        <taxon>Perkinsida</taxon>
        <taxon>Perkinsidae</taxon>
        <taxon>Perkinsus</taxon>
    </lineage>
</organism>
<dbReference type="RefSeq" id="XP_002786486.1">
    <property type="nucleotide sequence ID" value="XM_002786440.1"/>
</dbReference>
<feature type="compositionally biased region" description="Basic and acidic residues" evidence="1">
    <location>
        <begin position="99"/>
        <end position="110"/>
    </location>
</feature>
<protein>
    <submittedName>
        <fullName evidence="2">Uncharacterized protein</fullName>
    </submittedName>
</protein>
<keyword evidence="3" id="KW-1185">Reference proteome</keyword>
<proteinExistence type="predicted"/>
<evidence type="ECO:0000313" key="2">
    <source>
        <dbReference type="EMBL" id="EER18282.1"/>
    </source>
</evidence>
<feature type="compositionally biased region" description="Low complexity" evidence="1">
    <location>
        <begin position="111"/>
        <end position="138"/>
    </location>
</feature>
<accession>C5KAV6</accession>
<dbReference type="InParanoid" id="C5KAV6"/>
<dbReference type="GeneID" id="9048936"/>
<dbReference type="AlphaFoldDB" id="C5KAV6"/>
<evidence type="ECO:0000256" key="1">
    <source>
        <dbReference type="SAM" id="MobiDB-lite"/>
    </source>
</evidence>
<dbReference type="EMBL" id="GG671811">
    <property type="protein sequence ID" value="EER18282.1"/>
    <property type="molecule type" value="Genomic_DNA"/>
</dbReference>
<reference evidence="2 3" key="1">
    <citation type="submission" date="2008-07" db="EMBL/GenBank/DDBJ databases">
        <authorList>
            <person name="El-Sayed N."/>
            <person name="Caler E."/>
            <person name="Inman J."/>
            <person name="Amedeo P."/>
            <person name="Hass B."/>
            <person name="Wortman J."/>
        </authorList>
    </citation>
    <scope>NUCLEOTIDE SEQUENCE [LARGE SCALE GENOMIC DNA]</scope>
    <source>
        <strain evidence="3">ATCC 50983 / TXsc</strain>
    </source>
</reference>
<feature type="region of interest" description="Disordered" evidence="1">
    <location>
        <begin position="96"/>
        <end position="138"/>
    </location>
</feature>
<name>C5KAV6_PERM5</name>